<sequence length="272" mass="30680">MNHGFLVLLLLSCALVSSVPLDGENVKYVQSMELNFVAALAHVNENFSRLQNVFCSGALVSSRHILTNEHCVDRESLDSVVVFMGSFDLDATNSYKLCDWYLYHDWIQKPGQPLSIEFDDIAIIKLCKEVPIRPAVISWETYESIQMSTSHLIMAGWGLIEDNAMSKFMRRASIQLYDETACHVQTGWRSVARGRYLCTRSYPYILAGDGDSGSPLLDQKNRIVGVTSGVFMRQAMPHKSINMHANVTYYKNFINAILNDNSNSNDIMDSFL</sequence>
<reference evidence="1" key="1">
    <citation type="submission" date="2023-04" db="EMBL/GenBank/DDBJ databases">
        <title>A chromosome-level genome assembly of the parasitoid wasp Eretmocerus hayati.</title>
        <authorList>
            <person name="Zhong Y."/>
            <person name="Liu S."/>
            <person name="Liu Y."/>
        </authorList>
    </citation>
    <scope>NUCLEOTIDE SEQUENCE</scope>
    <source>
        <strain evidence="1">ZJU_SS_LIU_2023</strain>
    </source>
</reference>
<dbReference type="EMBL" id="CM056744">
    <property type="protein sequence ID" value="KAJ8664970.1"/>
    <property type="molecule type" value="Genomic_DNA"/>
</dbReference>
<keyword evidence="2" id="KW-1185">Reference proteome</keyword>
<evidence type="ECO:0000313" key="1">
    <source>
        <dbReference type="EMBL" id="KAJ8664970.1"/>
    </source>
</evidence>
<gene>
    <name evidence="1" type="ORF">QAD02_006632</name>
</gene>
<evidence type="ECO:0000313" key="2">
    <source>
        <dbReference type="Proteomes" id="UP001239111"/>
    </source>
</evidence>
<dbReference type="Proteomes" id="UP001239111">
    <property type="component" value="Chromosome 4"/>
</dbReference>
<name>A0ACC2N1D6_9HYME</name>
<accession>A0ACC2N1D6</accession>
<proteinExistence type="predicted"/>
<protein>
    <submittedName>
        <fullName evidence="1">Uncharacterized protein</fullName>
    </submittedName>
</protein>
<organism evidence="1 2">
    <name type="scientific">Eretmocerus hayati</name>
    <dbReference type="NCBI Taxonomy" id="131215"/>
    <lineage>
        <taxon>Eukaryota</taxon>
        <taxon>Metazoa</taxon>
        <taxon>Ecdysozoa</taxon>
        <taxon>Arthropoda</taxon>
        <taxon>Hexapoda</taxon>
        <taxon>Insecta</taxon>
        <taxon>Pterygota</taxon>
        <taxon>Neoptera</taxon>
        <taxon>Endopterygota</taxon>
        <taxon>Hymenoptera</taxon>
        <taxon>Apocrita</taxon>
        <taxon>Proctotrupomorpha</taxon>
        <taxon>Chalcidoidea</taxon>
        <taxon>Aphelinidae</taxon>
        <taxon>Aphelininae</taxon>
        <taxon>Eretmocerus</taxon>
    </lineage>
</organism>
<comment type="caution">
    <text evidence="1">The sequence shown here is derived from an EMBL/GenBank/DDBJ whole genome shotgun (WGS) entry which is preliminary data.</text>
</comment>